<keyword evidence="3" id="KW-1185">Reference proteome</keyword>
<feature type="chain" id="PRO_5032672479" description="Methyltransferase FkbM domain-containing protein" evidence="1">
    <location>
        <begin position="21"/>
        <end position="520"/>
    </location>
</feature>
<name>A0A812U529_9DINO</name>
<organism evidence="2 3">
    <name type="scientific">Symbiodinium natans</name>
    <dbReference type="NCBI Taxonomy" id="878477"/>
    <lineage>
        <taxon>Eukaryota</taxon>
        <taxon>Sar</taxon>
        <taxon>Alveolata</taxon>
        <taxon>Dinophyceae</taxon>
        <taxon>Suessiales</taxon>
        <taxon>Symbiodiniaceae</taxon>
        <taxon>Symbiodinium</taxon>
    </lineage>
</organism>
<sequence length="520" mass="57589">MLHRVSLRIISGAMLAPVLAEFMDRELVAPAGSCWRNGSWLDCCAGGQKCWGNVRRQRMCCSSSPELQPMLTDLDRCSNDFALRRLYRYVSHQQIGFQEDCISVVVCKPTEAGWRASWSGQPECSAGSSAKLVPPLTDHLCDTLDPPPADAWYDRLGFERVRHRYRFGTAARDQCAVPAWMLVKEETLRLYSLIQSKSRVARVLINIGAADGVTSDPLGGILRTFASPGPWKGIYFEAAQENCLALRKLLDETGARIHVECGYTTPTTVAQTICQELRHQEIPGITEVCDGAATLGMSMTDDVPADVRVEVDAMNVDIDSFDCAVLREALRLLSPKMIVVEIFPYPPPIVVASDFHPYHQETERNISGAWAKLGGTARKGAFVPGCSLSAAIALLWPHGLGLYRLSARDALFVRGDVAREILGPTWVPADEFQCWRKLCADLSSKENLMKLTSLGVYDFLMPFVHQRIRDVLLNGSYPMHPLSVGVAMPPPAHDLPDVKRFGSQGWNAKKKKKKLSGFRV</sequence>
<proteinExistence type="predicted"/>
<protein>
    <recommendedName>
        <fullName evidence="4">Methyltransferase FkbM domain-containing protein</fullName>
    </recommendedName>
</protein>
<dbReference type="OrthoDB" id="435560at2759"/>
<evidence type="ECO:0000313" key="3">
    <source>
        <dbReference type="Proteomes" id="UP000604046"/>
    </source>
</evidence>
<accession>A0A812U529</accession>
<comment type="caution">
    <text evidence="2">The sequence shown here is derived from an EMBL/GenBank/DDBJ whole genome shotgun (WGS) entry which is preliminary data.</text>
</comment>
<dbReference type="EMBL" id="CAJNDS010002680">
    <property type="protein sequence ID" value="CAE7563789.1"/>
    <property type="molecule type" value="Genomic_DNA"/>
</dbReference>
<dbReference type="AlphaFoldDB" id="A0A812U529"/>
<evidence type="ECO:0000313" key="2">
    <source>
        <dbReference type="EMBL" id="CAE7563789.1"/>
    </source>
</evidence>
<gene>
    <name evidence="2" type="ORF">SNAT2548_LOCUS31884</name>
</gene>
<dbReference type="Proteomes" id="UP000604046">
    <property type="component" value="Unassembled WGS sequence"/>
</dbReference>
<reference evidence="2" key="1">
    <citation type="submission" date="2021-02" db="EMBL/GenBank/DDBJ databases">
        <authorList>
            <person name="Dougan E. K."/>
            <person name="Rhodes N."/>
            <person name="Thang M."/>
            <person name="Chan C."/>
        </authorList>
    </citation>
    <scope>NUCLEOTIDE SEQUENCE</scope>
</reference>
<feature type="signal peptide" evidence="1">
    <location>
        <begin position="1"/>
        <end position="20"/>
    </location>
</feature>
<keyword evidence="1" id="KW-0732">Signal</keyword>
<evidence type="ECO:0000256" key="1">
    <source>
        <dbReference type="SAM" id="SignalP"/>
    </source>
</evidence>
<evidence type="ECO:0008006" key="4">
    <source>
        <dbReference type="Google" id="ProtNLM"/>
    </source>
</evidence>